<name>A0A917DBW5_9HYPH</name>
<feature type="transmembrane region" description="Helical" evidence="2">
    <location>
        <begin position="7"/>
        <end position="32"/>
    </location>
</feature>
<reference evidence="3" key="2">
    <citation type="submission" date="2020-09" db="EMBL/GenBank/DDBJ databases">
        <authorList>
            <person name="Sun Q."/>
            <person name="Zhou Y."/>
        </authorList>
    </citation>
    <scope>NUCLEOTIDE SEQUENCE</scope>
    <source>
        <strain evidence="3">CGMCC 1.15493</strain>
    </source>
</reference>
<dbReference type="PANTHER" id="PTHR31876:SF26">
    <property type="entry name" value="PROTEIN LIKE COV 2"/>
    <property type="match status" value="1"/>
</dbReference>
<keyword evidence="2" id="KW-1133">Transmembrane helix</keyword>
<dbReference type="RefSeq" id="WP_188852036.1">
    <property type="nucleotide sequence ID" value="NZ_BMJJ01000007.1"/>
</dbReference>
<sequence length="228" mass="25088">MTRLRNYFLTGFVICAPLAITAWLTWSFVVWVDSWVKPYIPGAYNPDNYLFFRVPGFGLVVALVLITLIGFLTASLIGKTVVGWGERALGRMPLVRTLYTALKQIFETVFASQSNSFKTAALIEYPRRGIWSIVLIATTARGEIASLFEADGTEMLAVFLPPTPNPTSGFLLYVPRQDVKILNMKVEDAMKLVISAGIVGPEGEQSVTQAEASRIAEGRLAPQPEEIA</sequence>
<organism evidence="3 4">
    <name type="scientific">Aureimonas glaciei</name>
    <dbReference type="NCBI Taxonomy" id="1776957"/>
    <lineage>
        <taxon>Bacteria</taxon>
        <taxon>Pseudomonadati</taxon>
        <taxon>Pseudomonadota</taxon>
        <taxon>Alphaproteobacteria</taxon>
        <taxon>Hyphomicrobiales</taxon>
        <taxon>Aurantimonadaceae</taxon>
        <taxon>Aureimonas</taxon>
    </lineage>
</organism>
<keyword evidence="2" id="KW-0812">Transmembrane</keyword>
<evidence type="ECO:0000256" key="1">
    <source>
        <dbReference type="SAM" id="MobiDB-lite"/>
    </source>
</evidence>
<accession>A0A917DBW5</accession>
<keyword evidence="2" id="KW-0472">Membrane</keyword>
<reference evidence="3" key="1">
    <citation type="journal article" date="2014" name="Int. J. Syst. Evol. Microbiol.">
        <title>Complete genome sequence of Corynebacterium casei LMG S-19264T (=DSM 44701T), isolated from a smear-ripened cheese.</title>
        <authorList>
            <consortium name="US DOE Joint Genome Institute (JGI-PGF)"/>
            <person name="Walter F."/>
            <person name="Albersmeier A."/>
            <person name="Kalinowski J."/>
            <person name="Ruckert C."/>
        </authorList>
    </citation>
    <scope>NUCLEOTIDE SEQUENCE</scope>
    <source>
        <strain evidence="3">CGMCC 1.15493</strain>
    </source>
</reference>
<dbReference type="PANTHER" id="PTHR31876">
    <property type="entry name" value="COV-LIKE PROTEIN 1"/>
    <property type="match status" value="1"/>
</dbReference>
<dbReference type="Pfam" id="PF04367">
    <property type="entry name" value="DUF502"/>
    <property type="match status" value="1"/>
</dbReference>
<dbReference type="Proteomes" id="UP000613160">
    <property type="component" value="Unassembled WGS sequence"/>
</dbReference>
<protein>
    <submittedName>
        <fullName evidence="3">Membrane protein</fullName>
    </submittedName>
</protein>
<comment type="caution">
    <text evidence="3">The sequence shown here is derived from an EMBL/GenBank/DDBJ whole genome shotgun (WGS) entry which is preliminary data.</text>
</comment>
<feature type="transmembrane region" description="Helical" evidence="2">
    <location>
        <begin position="52"/>
        <end position="77"/>
    </location>
</feature>
<feature type="region of interest" description="Disordered" evidence="1">
    <location>
        <begin position="209"/>
        <end position="228"/>
    </location>
</feature>
<dbReference type="InterPro" id="IPR007462">
    <property type="entry name" value="COV1-like"/>
</dbReference>
<keyword evidence="4" id="KW-1185">Reference proteome</keyword>
<proteinExistence type="predicted"/>
<dbReference type="EMBL" id="BMJJ01000007">
    <property type="protein sequence ID" value="GGD24829.1"/>
    <property type="molecule type" value="Genomic_DNA"/>
</dbReference>
<evidence type="ECO:0000256" key="2">
    <source>
        <dbReference type="SAM" id="Phobius"/>
    </source>
</evidence>
<gene>
    <name evidence="3" type="ORF">GCM10011335_29720</name>
</gene>
<dbReference type="AlphaFoldDB" id="A0A917DBW5"/>
<evidence type="ECO:0000313" key="4">
    <source>
        <dbReference type="Proteomes" id="UP000613160"/>
    </source>
</evidence>
<evidence type="ECO:0000313" key="3">
    <source>
        <dbReference type="EMBL" id="GGD24829.1"/>
    </source>
</evidence>